<keyword evidence="4 6" id="KW-0472">Membrane</keyword>
<reference evidence="8 9" key="1">
    <citation type="submission" date="2016-02" db="EMBL/GenBank/DDBJ databases">
        <title>Genome sequence of Clostridium thermobutyricum DSM 4928.</title>
        <authorList>
            <person name="Poehlein A."/>
            <person name="Daniel R."/>
        </authorList>
    </citation>
    <scope>NUCLEOTIDE SEQUENCE [LARGE SCALE GENOMIC DNA]</scope>
    <source>
        <strain evidence="8 9">DSM 4928</strain>
    </source>
</reference>
<accession>A0A1V4SRI3</accession>
<feature type="domain" description="ABC-2 type transporter transmembrane" evidence="7">
    <location>
        <begin position="562"/>
        <end position="671"/>
    </location>
</feature>
<protein>
    <submittedName>
        <fullName evidence="8">ABC-2 type transporter</fullName>
    </submittedName>
</protein>
<dbReference type="InterPro" id="IPR017500">
    <property type="entry name" value="Phage_infect_YhgE_N"/>
</dbReference>
<dbReference type="InterPro" id="IPR017501">
    <property type="entry name" value="Phage_infect_YhgE_C"/>
</dbReference>
<feature type="transmembrane region" description="Helical" evidence="6">
    <location>
        <begin position="627"/>
        <end position="645"/>
    </location>
</feature>
<evidence type="ECO:0000313" key="9">
    <source>
        <dbReference type="Proteomes" id="UP000191448"/>
    </source>
</evidence>
<dbReference type="NCBIfam" id="TIGR03062">
    <property type="entry name" value="pip_yhgE_Cterm"/>
    <property type="match status" value="1"/>
</dbReference>
<feature type="transmembrane region" description="Helical" evidence="6">
    <location>
        <begin position="595"/>
        <end position="620"/>
    </location>
</feature>
<gene>
    <name evidence="8" type="ORF">CLTHE_28520</name>
</gene>
<keyword evidence="2 6" id="KW-0812">Transmembrane</keyword>
<organism evidence="8 9">
    <name type="scientific">Clostridium thermobutyricum DSM 4928</name>
    <dbReference type="NCBI Taxonomy" id="1121339"/>
    <lineage>
        <taxon>Bacteria</taxon>
        <taxon>Bacillati</taxon>
        <taxon>Bacillota</taxon>
        <taxon>Clostridia</taxon>
        <taxon>Eubacteriales</taxon>
        <taxon>Clostridiaceae</taxon>
        <taxon>Clostridium</taxon>
    </lineage>
</organism>
<feature type="transmembrane region" description="Helical" evidence="6">
    <location>
        <begin position="566"/>
        <end position="589"/>
    </location>
</feature>
<feature type="coiled-coil region" evidence="5">
    <location>
        <begin position="180"/>
        <end position="207"/>
    </location>
</feature>
<evidence type="ECO:0000256" key="4">
    <source>
        <dbReference type="ARBA" id="ARBA00023136"/>
    </source>
</evidence>
<dbReference type="Proteomes" id="UP000191448">
    <property type="component" value="Unassembled WGS sequence"/>
</dbReference>
<evidence type="ECO:0000256" key="5">
    <source>
        <dbReference type="SAM" id="Coils"/>
    </source>
</evidence>
<keyword evidence="3 6" id="KW-1133">Transmembrane helix</keyword>
<dbReference type="PANTHER" id="PTHR43077">
    <property type="entry name" value="TRANSPORT PERMEASE YVFS-RELATED"/>
    <property type="match status" value="1"/>
</dbReference>
<evidence type="ECO:0000256" key="3">
    <source>
        <dbReference type="ARBA" id="ARBA00022989"/>
    </source>
</evidence>
<proteinExistence type="predicted"/>
<dbReference type="EMBL" id="LTAY01000083">
    <property type="protein sequence ID" value="OPX46490.1"/>
    <property type="molecule type" value="Genomic_DNA"/>
</dbReference>
<dbReference type="InterPro" id="IPR051328">
    <property type="entry name" value="T7SS_ABC-Transporter"/>
</dbReference>
<evidence type="ECO:0000259" key="7">
    <source>
        <dbReference type="Pfam" id="PF01061"/>
    </source>
</evidence>
<dbReference type="Gene3D" id="3.40.1710.10">
    <property type="entry name" value="abc type-2 transporter like domain"/>
    <property type="match status" value="1"/>
</dbReference>
<comment type="caution">
    <text evidence="8">The sequence shown here is derived from an EMBL/GenBank/DDBJ whole genome shotgun (WGS) entry which is preliminary data.</text>
</comment>
<dbReference type="OrthoDB" id="9811483at2"/>
<evidence type="ECO:0000313" key="8">
    <source>
        <dbReference type="EMBL" id="OPX46490.1"/>
    </source>
</evidence>
<dbReference type="RefSeq" id="WP_080024036.1">
    <property type="nucleotide sequence ID" value="NZ_LTAY01000083.1"/>
</dbReference>
<dbReference type="PANTHER" id="PTHR43077:SF10">
    <property type="entry name" value="TRANSPORT PERMEASE PROTEIN"/>
    <property type="match status" value="1"/>
</dbReference>
<evidence type="ECO:0000256" key="6">
    <source>
        <dbReference type="SAM" id="Phobius"/>
    </source>
</evidence>
<keyword evidence="5" id="KW-0175">Coiled coil</keyword>
<feature type="transmembrane region" description="Helical" evidence="6">
    <location>
        <begin position="526"/>
        <end position="545"/>
    </location>
</feature>
<dbReference type="NCBIfam" id="TIGR03061">
    <property type="entry name" value="pip_yhgE_Nterm"/>
    <property type="match status" value="1"/>
</dbReference>
<dbReference type="Pfam" id="PF01061">
    <property type="entry name" value="ABC2_membrane"/>
    <property type="match status" value="1"/>
</dbReference>
<dbReference type="GO" id="GO:0140359">
    <property type="term" value="F:ABC-type transporter activity"/>
    <property type="evidence" value="ECO:0007669"/>
    <property type="project" value="InterPro"/>
</dbReference>
<dbReference type="GO" id="GO:0016020">
    <property type="term" value="C:membrane"/>
    <property type="evidence" value="ECO:0007669"/>
    <property type="project" value="UniProtKB-SubCell"/>
</dbReference>
<feature type="transmembrane region" description="Helical" evidence="6">
    <location>
        <begin position="24"/>
        <end position="46"/>
    </location>
</feature>
<name>A0A1V4SRI3_9CLOT</name>
<sequence length="724" mass="79310">MKTSFKNTLKVYFRDLKGIVKNPISILIISGLCIVPSLYSFLNVIACWDAYSNTSKMQIAVVNNDKGTTLDGTKLNIGDNIVSQLKTNTNIGWRFVNSQEGNIGLSSGEYYSELIIPENFSENLKTITSNNPVKPELIYRVNTKLGPVANKITEVTQQTLLAQIRSSVMSAISNQIFTKLNTYGNKAKENKEQILQLKEAIINLNDNMSNVLNSLNNVSQGSSDLSGYLSAIKETFPNINNGLSQIQNSTTNIGNIVGNTQSLLNTSLNNITLNLNDSESFMNNILGLLKNIKNTSNNSNATVTDTLNQVKSKLNLISSNLNTILSFLNSIAPNINNPNIENLTQKTKSTLASINNEKDQITAAINESTSSGKQLSDTTLNSIIDAASSTSNAINNVNSFYSNTVKGELNSISNNLVKTTSSAENLITETQTLNSKIESIINSSSTGSSLAKTTSNNLTNYLNEYKNIIHELATKLSSVNNKDINTIIALLQGNPIVMGDYVSAPFNFKHESIYPVANYGSGMTPVYSVLAFWVGVLLLSSLLKTEPPYFEGIENISIREKHFGKMLTFITIANIQSLIITIGAKFLLGVQVVDLPLFILSSMLTATTFAIIVFTIVSMFRTIGKAICIVLMVIQLSGTGGTYPIQAMPMFFRIVEPYLPFPYGVDVMREAIAGPYWPNATKDIVTLFVFSIIFILIGYFFKKPSLGLFNKFEGKFHQSGLAEE</sequence>
<dbReference type="InterPro" id="IPR013525">
    <property type="entry name" value="ABC2_TM"/>
</dbReference>
<dbReference type="AlphaFoldDB" id="A0A1V4SRI3"/>
<evidence type="ECO:0000256" key="1">
    <source>
        <dbReference type="ARBA" id="ARBA00004141"/>
    </source>
</evidence>
<evidence type="ECO:0000256" key="2">
    <source>
        <dbReference type="ARBA" id="ARBA00022692"/>
    </source>
</evidence>
<feature type="transmembrane region" description="Helical" evidence="6">
    <location>
        <begin position="684"/>
        <end position="701"/>
    </location>
</feature>
<comment type="subcellular location">
    <subcellularLocation>
        <location evidence="1">Membrane</location>
        <topology evidence="1">Multi-pass membrane protein</topology>
    </subcellularLocation>
</comment>